<evidence type="ECO:0000313" key="2">
    <source>
        <dbReference type="EMBL" id="CAG8842425.1"/>
    </source>
</evidence>
<feature type="compositionally biased region" description="Low complexity" evidence="1">
    <location>
        <begin position="9"/>
        <end position="18"/>
    </location>
</feature>
<feature type="region of interest" description="Disordered" evidence="1">
    <location>
        <begin position="1"/>
        <end position="32"/>
    </location>
</feature>
<sequence>MSESSMNLNSEINNFSKNKNNKKNEENKDELRNSVYNADFYKNVEEIQFSAFKELDPSQDKIVLKVKDHIPLDRSLEYMSNKTYFNALKRKAIDINYGKAKKSHAERLVEEKEIENNKKIRKLENLVEILISQNPNIDPEILKKFKEE</sequence>
<evidence type="ECO:0000313" key="3">
    <source>
        <dbReference type="Proteomes" id="UP000789901"/>
    </source>
</evidence>
<dbReference type="Proteomes" id="UP000789901">
    <property type="component" value="Unassembled WGS sequence"/>
</dbReference>
<feature type="compositionally biased region" description="Basic and acidic residues" evidence="1">
    <location>
        <begin position="22"/>
        <end position="32"/>
    </location>
</feature>
<name>A0ABN7WX45_GIGMA</name>
<dbReference type="EMBL" id="CAJVQB010068948">
    <property type="protein sequence ID" value="CAG8842425.1"/>
    <property type="molecule type" value="Genomic_DNA"/>
</dbReference>
<evidence type="ECO:0000256" key="1">
    <source>
        <dbReference type="SAM" id="MobiDB-lite"/>
    </source>
</evidence>
<protein>
    <submittedName>
        <fullName evidence="2">29673_t:CDS:1</fullName>
    </submittedName>
</protein>
<reference evidence="2 3" key="1">
    <citation type="submission" date="2021-06" db="EMBL/GenBank/DDBJ databases">
        <authorList>
            <person name="Kallberg Y."/>
            <person name="Tangrot J."/>
            <person name="Rosling A."/>
        </authorList>
    </citation>
    <scope>NUCLEOTIDE SEQUENCE [LARGE SCALE GENOMIC DNA]</scope>
    <source>
        <strain evidence="2 3">120-4 pot B 10/14</strain>
    </source>
</reference>
<accession>A0ABN7WX45</accession>
<keyword evidence="3" id="KW-1185">Reference proteome</keyword>
<gene>
    <name evidence="2" type="ORF">GMARGA_LOCUS35976</name>
</gene>
<comment type="caution">
    <text evidence="2">The sequence shown here is derived from an EMBL/GenBank/DDBJ whole genome shotgun (WGS) entry which is preliminary data.</text>
</comment>
<organism evidence="2 3">
    <name type="scientific">Gigaspora margarita</name>
    <dbReference type="NCBI Taxonomy" id="4874"/>
    <lineage>
        <taxon>Eukaryota</taxon>
        <taxon>Fungi</taxon>
        <taxon>Fungi incertae sedis</taxon>
        <taxon>Mucoromycota</taxon>
        <taxon>Glomeromycotina</taxon>
        <taxon>Glomeromycetes</taxon>
        <taxon>Diversisporales</taxon>
        <taxon>Gigasporaceae</taxon>
        <taxon>Gigaspora</taxon>
    </lineage>
</organism>
<proteinExistence type="predicted"/>